<evidence type="ECO:0000313" key="1">
    <source>
        <dbReference type="EMBL" id="KAG7447861.1"/>
    </source>
</evidence>
<reference evidence="1" key="1">
    <citation type="submission" date="2020-11" db="EMBL/GenBank/DDBJ databases">
        <title>Adaptations for nitrogen fixation in a non-lichenized fungal sporocarp promotes dispersal by wood-feeding termites.</title>
        <authorList>
            <consortium name="DOE Joint Genome Institute"/>
            <person name="Koch R.A."/>
            <person name="Yoon G."/>
            <person name="Arayal U."/>
            <person name="Lail K."/>
            <person name="Amirebrahimi M."/>
            <person name="Labutti K."/>
            <person name="Lipzen A."/>
            <person name="Riley R."/>
            <person name="Barry K."/>
            <person name="Henrissat B."/>
            <person name="Grigoriev I.V."/>
            <person name="Herr J.R."/>
            <person name="Aime M.C."/>
        </authorList>
    </citation>
    <scope>NUCLEOTIDE SEQUENCE</scope>
    <source>
        <strain evidence="1">MCA 3950</strain>
    </source>
</reference>
<gene>
    <name evidence="1" type="ORF">BT62DRAFT_919046</name>
</gene>
<dbReference type="GeneID" id="66106416"/>
<keyword evidence="2" id="KW-1185">Reference proteome</keyword>
<accession>A0A9P8AUB4</accession>
<dbReference type="RefSeq" id="XP_043041361.1">
    <property type="nucleotide sequence ID" value="XM_043184119.1"/>
</dbReference>
<proteinExistence type="predicted"/>
<dbReference type="AlphaFoldDB" id="A0A9P8AUB4"/>
<evidence type="ECO:0000313" key="2">
    <source>
        <dbReference type="Proteomes" id="UP000812287"/>
    </source>
</evidence>
<name>A0A9P8AUB4_9AGAR</name>
<comment type="caution">
    <text evidence="1">The sequence shown here is derived from an EMBL/GenBank/DDBJ whole genome shotgun (WGS) entry which is preliminary data.</text>
</comment>
<protein>
    <submittedName>
        <fullName evidence="1">Uncharacterized protein</fullName>
    </submittedName>
</protein>
<dbReference type="EMBL" id="MU250531">
    <property type="protein sequence ID" value="KAG7447861.1"/>
    <property type="molecule type" value="Genomic_DNA"/>
</dbReference>
<sequence>MSAVSANTIPTLKSLIQHADTLLKSLLNANVQLLQTSAYFDEAAKVQYLLQAYYPSTLKEPFLADFISIVDGKVSQKNFHNYWEPSLEIKISRLPATTGGHYSVALFTLVLTPVPANETVPDSPGTISTLVSILDDELITPEVAQPRAPSLNGPSMVSFDNSPHSFIEKFAKKQGILKDAMDIGEKITDLYHQPFNKADLCYGETFYAYCSGTPSHAVHTHPAHSAKDDDHLNTIDELINLDPYGTKSPTEIPADPHTEEVVSNTKSYVGVNFKQFSFCGYESITSLVKTKAAFYHCLKSNTCELYLQLKLRHVLVQHYCLVMAKLDAAHIQEEAKGDTSVVGGDNLLLALACSGLALETSDHLVYNTRVILGLTA</sequence>
<organism evidence="1 2">
    <name type="scientific">Guyanagaster necrorhizus</name>
    <dbReference type="NCBI Taxonomy" id="856835"/>
    <lineage>
        <taxon>Eukaryota</taxon>
        <taxon>Fungi</taxon>
        <taxon>Dikarya</taxon>
        <taxon>Basidiomycota</taxon>
        <taxon>Agaricomycotina</taxon>
        <taxon>Agaricomycetes</taxon>
        <taxon>Agaricomycetidae</taxon>
        <taxon>Agaricales</taxon>
        <taxon>Marasmiineae</taxon>
        <taxon>Physalacriaceae</taxon>
        <taxon>Guyanagaster</taxon>
    </lineage>
</organism>
<dbReference type="OrthoDB" id="3052332at2759"/>
<dbReference type="Proteomes" id="UP000812287">
    <property type="component" value="Unassembled WGS sequence"/>
</dbReference>